<dbReference type="AlphaFoldDB" id="A0A5B0Q3W9"/>
<organism evidence="1 2">
    <name type="scientific">Puccinia graminis f. sp. tritici</name>
    <dbReference type="NCBI Taxonomy" id="56615"/>
    <lineage>
        <taxon>Eukaryota</taxon>
        <taxon>Fungi</taxon>
        <taxon>Dikarya</taxon>
        <taxon>Basidiomycota</taxon>
        <taxon>Pucciniomycotina</taxon>
        <taxon>Pucciniomycetes</taxon>
        <taxon>Pucciniales</taxon>
        <taxon>Pucciniaceae</taxon>
        <taxon>Puccinia</taxon>
    </lineage>
</organism>
<comment type="caution">
    <text evidence="1">The sequence shown here is derived from an EMBL/GenBank/DDBJ whole genome shotgun (WGS) entry which is preliminary data.</text>
</comment>
<reference evidence="1 2" key="1">
    <citation type="submission" date="2019-05" db="EMBL/GenBank/DDBJ databases">
        <title>Emergence of the Ug99 lineage of the wheat stem rust pathogen through somatic hybridization.</title>
        <authorList>
            <person name="Li F."/>
            <person name="Upadhyaya N.M."/>
            <person name="Sperschneider J."/>
            <person name="Matny O."/>
            <person name="Nguyen-Phuc H."/>
            <person name="Mago R."/>
            <person name="Raley C."/>
            <person name="Miller M.E."/>
            <person name="Silverstein K.A.T."/>
            <person name="Henningsen E."/>
            <person name="Hirsch C.D."/>
            <person name="Visser B."/>
            <person name="Pretorius Z.A."/>
            <person name="Steffenson B.J."/>
            <person name="Schwessinger B."/>
            <person name="Dodds P.N."/>
            <person name="Figueroa M."/>
        </authorList>
    </citation>
    <scope>NUCLEOTIDE SEQUENCE [LARGE SCALE GENOMIC DNA]</scope>
    <source>
        <strain evidence="1 2">Ug99</strain>
    </source>
</reference>
<evidence type="ECO:0000313" key="1">
    <source>
        <dbReference type="EMBL" id="KAA1107896.1"/>
    </source>
</evidence>
<evidence type="ECO:0000313" key="2">
    <source>
        <dbReference type="Proteomes" id="UP000325313"/>
    </source>
</evidence>
<accession>A0A5B0Q3W9</accession>
<sequence length="75" mass="8406">MLLLQARQNCSLSWIGSESNDPDLRKQNSYCSSGLSRESPTEIKTFPHVIFIPNQTSKAHEAKLVAPAVIVQYFL</sequence>
<dbReference type="EMBL" id="VDEP01000306">
    <property type="protein sequence ID" value="KAA1107896.1"/>
    <property type="molecule type" value="Genomic_DNA"/>
</dbReference>
<proteinExistence type="predicted"/>
<name>A0A5B0Q3W9_PUCGR</name>
<protein>
    <submittedName>
        <fullName evidence="1">Uncharacterized protein</fullName>
    </submittedName>
</protein>
<dbReference type="Proteomes" id="UP000325313">
    <property type="component" value="Unassembled WGS sequence"/>
</dbReference>
<gene>
    <name evidence="1" type="ORF">PGTUg99_003917</name>
</gene>